<dbReference type="Proteomes" id="UP000277212">
    <property type="component" value="Unassembled WGS sequence"/>
</dbReference>
<feature type="domain" description="Yeast cell wall synthesis Kre9/Knh1-like N-terminal" evidence="4">
    <location>
        <begin position="25"/>
        <end position="103"/>
    </location>
</feature>
<keyword evidence="1 3" id="KW-0732">Signal</keyword>
<dbReference type="Pfam" id="PF10342">
    <property type="entry name" value="Kre9_KNH"/>
    <property type="match status" value="1"/>
</dbReference>
<organism evidence="5 6">
    <name type="scientific">Fusarium kuroshium</name>
    <dbReference type="NCBI Taxonomy" id="2010991"/>
    <lineage>
        <taxon>Eukaryota</taxon>
        <taxon>Fungi</taxon>
        <taxon>Dikarya</taxon>
        <taxon>Ascomycota</taxon>
        <taxon>Pezizomycotina</taxon>
        <taxon>Sordariomycetes</taxon>
        <taxon>Hypocreomycetidae</taxon>
        <taxon>Hypocreales</taxon>
        <taxon>Nectriaceae</taxon>
        <taxon>Fusarium</taxon>
        <taxon>Fusarium solani species complex</taxon>
    </lineage>
</organism>
<evidence type="ECO:0000256" key="3">
    <source>
        <dbReference type="SAM" id="SignalP"/>
    </source>
</evidence>
<evidence type="ECO:0000256" key="1">
    <source>
        <dbReference type="ARBA" id="ARBA00022729"/>
    </source>
</evidence>
<evidence type="ECO:0000256" key="2">
    <source>
        <dbReference type="SAM" id="MobiDB-lite"/>
    </source>
</evidence>
<feature type="signal peptide" evidence="3">
    <location>
        <begin position="1"/>
        <end position="17"/>
    </location>
</feature>
<dbReference type="AlphaFoldDB" id="A0A3M2S6J9"/>
<feature type="region of interest" description="Disordered" evidence="2">
    <location>
        <begin position="102"/>
        <end position="141"/>
    </location>
</feature>
<dbReference type="OrthoDB" id="5589325at2759"/>
<feature type="region of interest" description="Disordered" evidence="2">
    <location>
        <begin position="168"/>
        <end position="218"/>
    </location>
</feature>
<feature type="chain" id="PRO_5018272835" description="Yeast cell wall synthesis Kre9/Knh1-like N-terminal domain-containing protein" evidence="3">
    <location>
        <begin position="18"/>
        <end position="243"/>
    </location>
</feature>
<evidence type="ECO:0000259" key="4">
    <source>
        <dbReference type="Pfam" id="PF10342"/>
    </source>
</evidence>
<protein>
    <recommendedName>
        <fullName evidence="4">Yeast cell wall synthesis Kre9/Knh1-like N-terminal domain-containing protein</fullName>
    </recommendedName>
</protein>
<proteinExistence type="predicted"/>
<dbReference type="InterPro" id="IPR018466">
    <property type="entry name" value="Kre9/Knh1-like_N"/>
</dbReference>
<feature type="compositionally biased region" description="Low complexity" evidence="2">
    <location>
        <begin position="169"/>
        <end position="216"/>
    </location>
</feature>
<dbReference type="PANTHER" id="PTHR40633">
    <property type="entry name" value="MATRIX PROTEIN, PUTATIVE (AFU_ORTHOLOGUE AFUA_8G05410)-RELATED"/>
    <property type="match status" value="1"/>
</dbReference>
<sequence>MKYTFATIAAFASVALATPTFLNSNWEVQEGKPFTIKYSGCEGGCTITLQNGKSTDTKDVTVLTATAEGDSFTFTPGDLPSDTYNFKIQNNDDGTINYSSQFSYQGTGAPKTTEETTTAAETKSVEETSTEEPSAPATTEATTLTTVSKPVSITTHKARTTVEPDTTVNTPIATKNATTPIPTTKKATSTGGASSTEGSETTAAETSAAATGSATTVPESGAARMTSSLALIAGAVMAMVYLN</sequence>
<dbReference type="STRING" id="2010991.A0A3M2S6J9"/>
<reference evidence="5 6" key="1">
    <citation type="submission" date="2017-06" db="EMBL/GenBank/DDBJ databases">
        <title>Comparative genomic analysis of Ambrosia Fusariam Clade fungi.</title>
        <authorList>
            <person name="Stajich J.E."/>
            <person name="Carrillo J."/>
            <person name="Kijimoto T."/>
            <person name="Eskalen A."/>
            <person name="O'Donnell K."/>
            <person name="Kasson M."/>
        </authorList>
    </citation>
    <scope>NUCLEOTIDE SEQUENCE [LARGE SCALE GENOMIC DNA]</scope>
    <source>
        <strain evidence="5">UCR3666</strain>
    </source>
</reference>
<feature type="compositionally biased region" description="Low complexity" evidence="2">
    <location>
        <begin position="109"/>
        <end position="122"/>
    </location>
</feature>
<dbReference type="PANTHER" id="PTHR40633:SF1">
    <property type="entry name" value="GPI ANCHORED SERINE-THREONINE RICH PROTEIN (AFU_ORTHOLOGUE AFUA_1G03630)"/>
    <property type="match status" value="1"/>
</dbReference>
<evidence type="ECO:0000313" key="5">
    <source>
        <dbReference type="EMBL" id="RMJ13201.1"/>
    </source>
</evidence>
<keyword evidence="6" id="KW-1185">Reference proteome</keyword>
<feature type="compositionally biased region" description="Low complexity" evidence="2">
    <location>
        <begin position="131"/>
        <end position="141"/>
    </location>
</feature>
<dbReference type="EMBL" id="NKUJ01000114">
    <property type="protein sequence ID" value="RMJ13201.1"/>
    <property type="molecule type" value="Genomic_DNA"/>
</dbReference>
<evidence type="ECO:0000313" key="6">
    <source>
        <dbReference type="Proteomes" id="UP000277212"/>
    </source>
</evidence>
<comment type="caution">
    <text evidence="5">The sequence shown here is derived from an EMBL/GenBank/DDBJ whole genome shotgun (WGS) entry which is preliminary data.</text>
</comment>
<gene>
    <name evidence="5" type="ORF">CDV36_007147</name>
</gene>
<dbReference type="InterPro" id="IPR052982">
    <property type="entry name" value="SRP1/TIP1-like"/>
</dbReference>
<accession>A0A3M2S6J9</accession>
<name>A0A3M2S6J9_9HYPO</name>